<comment type="caution">
    <text evidence="1">The sequence shown here is derived from an EMBL/GenBank/DDBJ whole genome shotgun (WGS) entry which is preliminary data.</text>
</comment>
<accession>A0A5N5G321</accession>
<keyword evidence="2" id="KW-1185">Reference proteome</keyword>
<reference evidence="2" key="2">
    <citation type="submission" date="2019-10" db="EMBL/GenBank/DDBJ databases">
        <title>A de novo genome assembly of a pear dwarfing rootstock.</title>
        <authorList>
            <person name="Wang F."/>
            <person name="Wang J."/>
            <person name="Li S."/>
            <person name="Zhang Y."/>
            <person name="Fang M."/>
            <person name="Ma L."/>
            <person name="Zhao Y."/>
            <person name="Jiang S."/>
        </authorList>
    </citation>
    <scope>NUCLEOTIDE SEQUENCE [LARGE SCALE GENOMIC DNA]</scope>
</reference>
<evidence type="ECO:0000313" key="2">
    <source>
        <dbReference type="Proteomes" id="UP000327157"/>
    </source>
</evidence>
<reference evidence="1 2" key="3">
    <citation type="submission" date="2019-11" db="EMBL/GenBank/DDBJ databases">
        <title>A de novo genome assembly of a pear dwarfing rootstock.</title>
        <authorList>
            <person name="Wang F."/>
            <person name="Wang J."/>
            <person name="Li S."/>
            <person name="Zhang Y."/>
            <person name="Fang M."/>
            <person name="Ma L."/>
            <person name="Zhao Y."/>
            <person name="Jiang S."/>
        </authorList>
    </citation>
    <scope>NUCLEOTIDE SEQUENCE [LARGE SCALE GENOMIC DNA]</scope>
    <source>
        <strain evidence="1">S2</strain>
        <tissue evidence="1">Leaf</tissue>
    </source>
</reference>
<protein>
    <submittedName>
        <fullName evidence="1">Uncharacterized protein</fullName>
    </submittedName>
</protein>
<gene>
    <name evidence="1" type="ORF">D8674_010970</name>
</gene>
<proteinExistence type="predicted"/>
<organism evidence="1 2">
    <name type="scientific">Pyrus ussuriensis x Pyrus communis</name>
    <dbReference type="NCBI Taxonomy" id="2448454"/>
    <lineage>
        <taxon>Eukaryota</taxon>
        <taxon>Viridiplantae</taxon>
        <taxon>Streptophyta</taxon>
        <taxon>Embryophyta</taxon>
        <taxon>Tracheophyta</taxon>
        <taxon>Spermatophyta</taxon>
        <taxon>Magnoliopsida</taxon>
        <taxon>eudicotyledons</taxon>
        <taxon>Gunneridae</taxon>
        <taxon>Pentapetalae</taxon>
        <taxon>rosids</taxon>
        <taxon>fabids</taxon>
        <taxon>Rosales</taxon>
        <taxon>Rosaceae</taxon>
        <taxon>Amygdaloideae</taxon>
        <taxon>Maleae</taxon>
        <taxon>Pyrus</taxon>
    </lineage>
</organism>
<dbReference type="AlphaFoldDB" id="A0A5N5G321"/>
<dbReference type="EMBL" id="SMOL01000553">
    <property type="protein sequence ID" value="KAB2607802.1"/>
    <property type="molecule type" value="Genomic_DNA"/>
</dbReference>
<name>A0A5N5G321_9ROSA</name>
<sequence>MEAPLLHAPSTTIPHAATMRPAATLGVSESVLVQNTTIFNNSKAKTKLQCDERKVRLVVASPEIGSSAVVIAFVLFCVKEKVERERHKDYERMDATVFCTASTEIVREITEKGLKK</sequence>
<dbReference type="Proteomes" id="UP000327157">
    <property type="component" value="Chromosome 14"/>
</dbReference>
<reference evidence="1 2" key="1">
    <citation type="submission" date="2019-09" db="EMBL/GenBank/DDBJ databases">
        <authorList>
            <person name="Ou C."/>
        </authorList>
    </citation>
    <scope>NUCLEOTIDE SEQUENCE [LARGE SCALE GENOMIC DNA]</scope>
    <source>
        <strain evidence="1">S2</strain>
        <tissue evidence="1">Leaf</tissue>
    </source>
</reference>
<evidence type="ECO:0000313" key="1">
    <source>
        <dbReference type="EMBL" id="KAB2607802.1"/>
    </source>
</evidence>